<dbReference type="InterPro" id="IPR000182">
    <property type="entry name" value="GNAT_dom"/>
</dbReference>
<feature type="domain" description="N-acetyltransferase" evidence="1">
    <location>
        <begin position="1"/>
        <end position="152"/>
    </location>
</feature>
<evidence type="ECO:0000313" key="3">
    <source>
        <dbReference type="Proteomes" id="UP001595615"/>
    </source>
</evidence>
<dbReference type="CDD" id="cd04301">
    <property type="entry name" value="NAT_SF"/>
    <property type="match status" value="1"/>
</dbReference>
<proteinExistence type="predicted"/>
<evidence type="ECO:0000259" key="1">
    <source>
        <dbReference type="PROSITE" id="PS51186"/>
    </source>
</evidence>
<accession>A0ABV7X8S5</accession>
<evidence type="ECO:0000313" key="2">
    <source>
        <dbReference type="EMBL" id="MFC3711662.1"/>
    </source>
</evidence>
<keyword evidence="3" id="KW-1185">Reference proteome</keyword>
<sequence>MANSTERVIIESMMQLYVHDFSANWAGTSYGDVDDRGRFAAYPLDPYWSRADHIPWLIRQNGQLAGFCLTNVDSHIGRAIDRNVAEFFILRKYRGHGVGMTAAHALFARKPGIWEVAVETQNPQAVEFWRRTVHGCRAARDVEEVEMRSPDWNGPVLHFRISA</sequence>
<name>A0ABV7X8S5_9SPHN</name>
<protein>
    <submittedName>
        <fullName evidence="2">GNAT family N-acetyltransferase</fullName>
    </submittedName>
</protein>
<reference evidence="3" key="1">
    <citation type="journal article" date="2019" name="Int. J. Syst. Evol. Microbiol.">
        <title>The Global Catalogue of Microorganisms (GCM) 10K type strain sequencing project: providing services to taxonomists for standard genome sequencing and annotation.</title>
        <authorList>
            <consortium name="The Broad Institute Genomics Platform"/>
            <consortium name="The Broad Institute Genome Sequencing Center for Infectious Disease"/>
            <person name="Wu L."/>
            <person name="Ma J."/>
        </authorList>
    </citation>
    <scope>NUCLEOTIDE SEQUENCE [LARGE SCALE GENOMIC DNA]</scope>
    <source>
        <strain evidence="3">KCTC 42644</strain>
    </source>
</reference>
<dbReference type="SUPFAM" id="SSF55729">
    <property type="entry name" value="Acyl-CoA N-acyltransferases (Nat)"/>
    <property type="match status" value="1"/>
</dbReference>
<comment type="caution">
    <text evidence="2">The sequence shown here is derived from an EMBL/GenBank/DDBJ whole genome shotgun (WGS) entry which is preliminary data.</text>
</comment>
<gene>
    <name evidence="2" type="ORF">ACFOMD_03715</name>
</gene>
<dbReference type="Proteomes" id="UP001595615">
    <property type="component" value="Unassembled WGS sequence"/>
</dbReference>
<dbReference type="InterPro" id="IPR016181">
    <property type="entry name" value="Acyl_CoA_acyltransferase"/>
</dbReference>
<dbReference type="Gene3D" id="3.40.630.30">
    <property type="match status" value="1"/>
</dbReference>
<dbReference type="RefSeq" id="WP_380857032.1">
    <property type="nucleotide sequence ID" value="NZ_JBHRXV010000003.1"/>
</dbReference>
<dbReference type="PROSITE" id="PS51186">
    <property type="entry name" value="GNAT"/>
    <property type="match status" value="1"/>
</dbReference>
<dbReference type="Pfam" id="PF00583">
    <property type="entry name" value="Acetyltransf_1"/>
    <property type="match status" value="1"/>
</dbReference>
<organism evidence="2 3">
    <name type="scientific">Sphingoaurantiacus capsulatus</name>
    <dbReference type="NCBI Taxonomy" id="1771310"/>
    <lineage>
        <taxon>Bacteria</taxon>
        <taxon>Pseudomonadati</taxon>
        <taxon>Pseudomonadota</taxon>
        <taxon>Alphaproteobacteria</taxon>
        <taxon>Sphingomonadales</taxon>
        <taxon>Sphingosinicellaceae</taxon>
        <taxon>Sphingoaurantiacus</taxon>
    </lineage>
</organism>
<dbReference type="EMBL" id="JBHRXV010000003">
    <property type="protein sequence ID" value="MFC3711662.1"/>
    <property type="molecule type" value="Genomic_DNA"/>
</dbReference>